<evidence type="ECO:0000313" key="1">
    <source>
        <dbReference type="EMBL" id="QBK86121.1"/>
    </source>
</evidence>
<proteinExistence type="predicted"/>
<gene>
    <name evidence="1" type="ORF">LCMAC101_07160</name>
</gene>
<protein>
    <submittedName>
        <fullName evidence="1">Uncharacterized protein</fullName>
    </submittedName>
</protein>
<accession>A0A481YT87</accession>
<reference evidence="1" key="1">
    <citation type="journal article" date="2019" name="MBio">
        <title>Virus Genomes from Deep Sea Sediments Expand the Ocean Megavirome and Support Independent Origins of Viral Gigantism.</title>
        <authorList>
            <person name="Backstrom D."/>
            <person name="Yutin N."/>
            <person name="Jorgensen S.L."/>
            <person name="Dharamshi J."/>
            <person name="Homa F."/>
            <person name="Zaremba-Niedwiedzka K."/>
            <person name="Spang A."/>
            <person name="Wolf Y.I."/>
            <person name="Koonin E.V."/>
            <person name="Ettema T.J."/>
        </authorList>
    </citation>
    <scope>NUCLEOTIDE SEQUENCE</scope>
</reference>
<name>A0A481YT87_9VIRU</name>
<dbReference type="EMBL" id="MK500330">
    <property type="protein sequence ID" value="QBK86121.1"/>
    <property type="molecule type" value="Genomic_DNA"/>
</dbReference>
<organism evidence="1">
    <name type="scientific">Marseillevirus LCMAC101</name>
    <dbReference type="NCBI Taxonomy" id="2506602"/>
    <lineage>
        <taxon>Viruses</taxon>
        <taxon>Varidnaviria</taxon>
        <taxon>Bamfordvirae</taxon>
        <taxon>Nucleocytoviricota</taxon>
        <taxon>Megaviricetes</taxon>
        <taxon>Pimascovirales</taxon>
        <taxon>Pimascovirales incertae sedis</taxon>
        <taxon>Marseilleviridae</taxon>
    </lineage>
</organism>
<sequence length="161" mass="16308">MASVIQDNAQNPRVACVSSSKVPPCATFIPLNFKFKGYISTFATAGEAIPTGAVLRPSTTVDKQVVQTIVVNDRAVVGVAAKSATSGESVCMAIGGEFQVLVNGAVTRGDLLASSAVVGEAVSVGVIPASNFGVFAVATNSNANTAVKLVCARFTKAEVGD</sequence>